<proteinExistence type="inferred from homology"/>
<dbReference type="AlphaFoldDB" id="A0A1V3N685"/>
<gene>
    <name evidence="2" type="ORF">B1C78_17270</name>
</gene>
<organism evidence="2 3">
    <name type="scientific">Thioalkalivibrio denitrificans</name>
    <dbReference type="NCBI Taxonomy" id="108003"/>
    <lineage>
        <taxon>Bacteria</taxon>
        <taxon>Pseudomonadati</taxon>
        <taxon>Pseudomonadota</taxon>
        <taxon>Gammaproteobacteria</taxon>
        <taxon>Chromatiales</taxon>
        <taxon>Ectothiorhodospiraceae</taxon>
        <taxon>Thioalkalivibrio</taxon>
    </lineage>
</organism>
<dbReference type="Proteomes" id="UP000189462">
    <property type="component" value="Unassembled WGS sequence"/>
</dbReference>
<dbReference type="OrthoDB" id="8968505at2"/>
<dbReference type="InterPro" id="IPR036165">
    <property type="entry name" value="YefM-like_sf"/>
</dbReference>
<dbReference type="SUPFAM" id="SSF143120">
    <property type="entry name" value="YefM-like"/>
    <property type="match status" value="1"/>
</dbReference>
<accession>A0A1V3N685</accession>
<dbReference type="EMBL" id="MVBK01000158">
    <property type="protein sequence ID" value="OOG20525.1"/>
    <property type="molecule type" value="Genomic_DNA"/>
</dbReference>
<keyword evidence="3" id="KW-1185">Reference proteome</keyword>
<dbReference type="STRING" id="108003.B1C78_17270"/>
<name>A0A1V3N685_9GAMM</name>
<dbReference type="RefSeq" id="WP_077280375.1">
    <property type="nucleotide sequence ID" value="NZ_MVBK01000158.1"/>
</dbReference>
<evidence type="ECO:0000256" key="1">
    <source>
        <dbReference type="ARBA" id="ARBA00009981"/>
    </source>
</evidence>
<sequence length="78" mass="8905">MESTRVSKSQFKARALEYLRQVEATGDTVVVTDNGHPTVEVRRFRADPRTPLERLRGSVVEYRDPFEPVGESNWEALA</sequence>
<comment type="similarity">
    <text evidence="1">Belongs to the phD/YefM antitoxin family.</text>
</comment>
<dbReference type="NCBIfam" id="TIGR01552">
    <property type="entry name" value="phd_fam"/>
    <property type="match status" value="1"/>
</dbReference>
<evidence type="ECO:0000313" key="2">
    <source>
        <dbReference type="EMBL" id="OOG20525.1"/>
    </source>
</evidence>
<reference evidence="2 3" key="1">
    <citation type="submission" date="2017-02" db="EMBL/GenBank/DDBJ databases">
        <title>Genomic diversity within the haloalkaliphilic genus Thioalkalivibrio.</title>
        <authorList>
            <person name="Ahn A.-C."/>
            <person name="Meier-Kolthoff J."/>
            <person name="Overmars L."/>
            <person name="Richter M."/>
            <person name="Woyke T."/>
            <person name="Sorokin D.Y."/>
            <person name="Muyzer G."/>
        </authorList>
    </citation>
    <scope>NUCLEOTIDE SEQUENCE [LARGE SCALE GENOMIC DNA]</scope>
    <source>
        <strain evidence="2 3">ALJD</strain>
    </source>
</reference>
<dbReference type="Gene3D" id="3.40.1620.10">
    <property type="entry name" value="YefM-like domain"/>
    <property type="match status" value="1"/>
</dbReference>
<protein>
    <submittedName>
        <fullName evidence="2">Prevent-host-death protein</fullName>
    </submittedName>
</protein>
<evidence type="ECO:0000313" key="3">
    <source>
        <dbReference type="Proteomes" id="UP000189462"/>
    </source>
</evidence>
<comment type="caution">
    <text evidence="2">The sequence shown here is derived from an EMBL/GenBank/DDBJ whole genome shotgun (WGS) entry which is preliminary data.</text>
</comment>